<dbReference type="EMBL" id="MT143975">
    <property type="protein sequence ID" value="QJA44285.1"/>
    <property type="molecule type" value="Genomic_DNA"/>
</dbReference>
<dbReference type="AlphaFoldDB" id="A0A6H1ZAI5"/>
<protein>
    <submittedName>
        <fullName evidence="2">Uncharacterized protein</fullName>
    </submittedName>
</protein>
<name>A0A6H1ZAI5_9ZZZZ</name>
<sequence length="341" mass="37331">MPTETIRPTNAYNPESWTNKANGYDTSEATYTSRINPNAEPSISFGGGTAEDTNSWQAKANDWYKVYCKIVFSKTAGIDDKVSITITDKNGVHKHTVLALTSAVITKQTYSQLLNMSDWGTSFVNIADLRVRINGYLFGSGEDGAISYVYDVRLEGDYLTLQEAIALQDTLKFLAGKSLAENISLTDIVNMLITQTNPDETLTISDAIENIFVTLLNPEEQLNIGDFLTLLYGKGLAEDITVADALTFLASIVKSENITLAETLELFTAVAKAENITVADAISNVFGKTFTEGLTISDAIDTYIFIPNNPLKRYGTRMLVDIAFDSGSLHYSTEDINLEGV</sequence>
<evidence type="ECO:0000256" key="1">
    <source>
        <dbReference type="SAM" id="MobiDB-lite"/>
    </source>
</evidence>
<organism evidence="2">
    <name type="scientific">viral metagenome</name>
    <dbReference type="NCBI Taxonomy" id="1070528"/>
    <lineage>
        <taxon>unclassified sequences</taxon>
        <taxon>metagenomes</taxon>
        <taxon>organismal metagenomes</taxon>
    </lineage>
</organism>
<dbReference type="EMBL" id="MT144634">
    <property type="protein sequence ID" value="QJH95933.1"/>
    <property type="molecule type" value="Genomic_DNA"/>
</dbReference>
<gene>
    <name evidence="2" type="ORF">TM448A00093_0015</name>
    <name evidence="3" type="ORF">TM448B00554_0004</name>
</gene>
<accession>A0A6H1ZAI5</accession>
<evidence type="ECO:0000313" key="3">
    <source>
        <dbReference type="EMBL" id="QJH95933.1"/>
    </source>
</evidence>
<reference evidence="2" key="1">
    <citation type="submission" date="2020-03" db="EMBL/GenBank/DDBJ databases">
        <title>The deep terrestrial virosphere.</title>
        <authorList>
            <person name="Holmfeldt K."/>
            <person name="Nilsson E."/>
            <person name="Simone D."/>
            <person name="Lopez-Fernandez M."/>
            <person name="Wu X."/>
            <person name="de Brujin I."/>
            <person name="Lundin D."/>
            <person name="Andersson A."/>
            <person name="Bertilsson S."/>
            <person name="Dopson M."/>
        </authorList>
    </citation>
    <scope>NUCLEOTIDE SEQUENCE</scope>
    <source>
        <strain evidence="2">TM448A00093</strain>
        <strain evidence="3">TM448B00554</strain>
    </source>
</reference>
<proteinExistence type="predicted"/>
<feature type="region of interest" description="Disordered" evidence="1">
    <location>
        <begin position="1"/>
        <end position="23"/>
    </location>
</feature>
<evidence type="ECO:0000313" key="2">
    <source>
        <dbReference type="EMBL" id="QJA44285.1"/>
    </source>
</evidence>